<name>I3XFM6_SINF2</name>
<sequence>MIDERNEAKCARFSARIPRPSDRGKFVIVPTQKHYRPVIEDH</sequence>
<dbReference type="AlphaFoldDB" id="I3XFM6"/>
<dbReference type="Proteomes" id="UP000006180">
    <property type="component" value="Chromosome"/>
</dbReference>
<evidence type="ECO:0000313" key="1">
    <source>
        <dbReference type="EMBL" id="AFL54682.1"/>
    </source>
</evidence>
<protein>
    <submittedName>
        <fullName evidence="1">Uncharacterized protein</fullName>
    </submittedName>
</protein>
<dbReference type="KEGG" id="sfd:USDA257_c61850"/>
<gene>
    <name evidence="1" type="ORF">USDA257_c61850</name>
</gene>
<dbReference type="EMBL" id="CP003563">
    <property type="protein sequence ID" value="AFL54682.1"/>
    <property type="molecule type" value="Genomic_DNA"/>
</dbReference>
<proteinExistence type="predicted"/>
<accession>I3XFM6</accession>
<reference evidence="1 2" key="1">
    <citation type="journal article" date="2012" name="J. Bacteriol.">
        <title>Complete genome sequence of the broad-host-range strain Sinorhizobium fredii USDA257.</title>
        <authorList>
            <person name="Schuldes J."/>
            <person name="Rodriguez Orbegoso M."/>
            <person name="Schmeisser C."/>
            <person name="Krishnan H.B."/>
            <person name="Daniel R."/>
            <person name="Streit W.R."/>
        </authorList>
    </citation>
    <scope>NUCLEOTIDE SEQUENCE [LARGE SCALE GENOMIC DNA]</scope>
    <source>
        <strain evidence="1 2">USDA 257</strain>
    </source>
</reference>
<dbReference type="HOGENOM" id="CLU_3257902_0_0_5"/>
<dbReference type="STRING" id="1185652.USDA257_c61850"/>
<organism evidence="1 2">
    <name type="scientific">Sinorhizobium fredii (strain USDA 257)</name>
    <dbReference type="NCBI Taxonomy" id="1185652"/>
    <lineage>
        <taxon>Bacteria</taxon>
        <taxon>Pseudomonadati</taxon>
        <taxon>Pseudomonadota</taxon>
        <taxon>Alphaproteobacteria</taxon>
        <taxon>Hyphomicrobiales</taxon>
        <taxon>Rhizobiaceae</taxon>
        <taxon>Sinorhizobium/Ensifer group</taxon>
        <taxon>Sinorhizobium</taxon>
    </lineage>
</organism>
<evidence type="ECO:0000313" key="2">
    <source>
        <dbReference type="Proteomes" id="UP000006180"/>
    </source>
</evidence>